<proteinExistence type="predicted"/>
<dbReference type="EMBL" id="MU393441">
    <property type="protein sequence ID" value="KAI4868107.1"/>
    <property type="molecule type" value="Genomic_DNA"/>
</dbReference>
<gene>
    <name evidence="1" type="ORF">F4820DRAFT_445458</name>
</gene>
<comment type="caution">
    <text evidence="1">The sequence shown here is derived from an EMBL/GenBank/DDBJ whole genome shotgun (WGS) entry which is preliminary data.</text>
</comment>
<accession>A0ACB9Z9D9</accession>
<name>A0ACB9Z9D9_9PEZI</name>
<organism evidence="1 2">
    <name type="scientific">Hypoxylon rubiginosum</name>
    <dbReference type="NCBI Taxonomy" id="110542"/>
    <lineage>
        <taxon>Eukaryota</taxon>
        <taxon>Fungi</taxon>
        <taxon>Dikarya</taxon>
        <taxon>Ascomycota</taxon>
        <taxon>Pezizomycotina</taxon>
        <taxon>Sordariomycetes</taxon>
        <taxon>Xylariomycetidae</taxon>
        <taxon>Xylariales</taxon>
        <taxon>Hypoxylaceae</taxon>
        <taxon>Hypoxylon</taxon>
    </lineage>
</organism>
<protein>
    <submittedName>
        <fullName evidence="1">Uncharacterized protein</fullName>
    </submittedName>
</protein>
<sequence>MDSLYFDTFDALPDVDSPPEAETSDSFCTDHDDVPCIKCRKRKDGKLCRKCHLRIHGNSGRPSKSPLELASTSQRPDRSDSSDVTAGALDTFGLSKLTVPRQSSSTSSRVEDEKPRETSCWVTSALGQWVQYDTPQTRPRTSSIDRRCHCSRSRPCARCQNAPYQSSRRRAWEEHDPFTTKSQRDVVNVEEKVLYESTSWEFGNGYTHTHTHTHTNTHTHTHTHTKSVVRTHHREPFNPRRVEVLRPEVHLRKPQRHMAEIWSYASGRRLSRWPVEFYVMPLCGTLTWPHGCRVSLGPGSLYLDGYLSRLWTMLAAWITGKYEQLAVSTQRVLGLRDIRNQIPEELD</sequence>
<evidence type="ECO:0000313" key="2">
    <source>
        <dbReference type="Proteomes" id="UP001497700"/>
    </source>
</evidence>
<evidence type="ECO:0000313" key="1">
    <source>
        <dbReference type="EMBL" id="KAI4868107.1"/>
    </source>
</evidence>
<reference evidence="1 2" key="1">
    <citation type="journal article" date="2022" name="New Phytol.">
        <title>Ecological generalism drives hyperdiversity of secondary metabolite gene clusters in xylarialean endophytes.</title>
        <authorList>
            <person name="Franco M.E.E."/>
            <person name="Wisecaver J.H."/>
            <person name="Arnold A.E."/>
            <person name="Ju Y.M."/>
            <person name="Slot J.C."/>
            <person name="Ahrendt S."/>
            <person name="Moore L.P."/>
            <person name="Eastman K.E."/>
            <person name="Scott K."/>
            <person name="Konkel Z."/>
            <person name="Mondo S.J."/>
            <person name="Kuo A."/>
            <person name="Hayes R.D."/>
            <person name="Haridas S."/>
            <person name="Andreopoulos B."/>
            <person name="Riley R."/>
            <person name="LaButti K."/>
            <person name="Pangilinan J."/>
            <person name="Lipzen A."/>
            <person name="Amirebrahimi M."/>
            <person name="Yan J."/>
            <person name="Adam C."/>
            <person name="Keymanesh K."/>
            <person name="Ng V."/>
            <person name="Louie K."/>
            <person name="Northen T."/>
            <person name="Drula E."/>
            <person name="Henrissat B."/>
            <person name="Hsieh H.M."/>
            <person name="Youens-Clark K."/>
            <person name="Lutzoni F."/>
            <person name="Miadlikowska J."/>
            <person name="Eastwood D.C."/>
            <person name="Hamelin R.C."/>
            <person name="Grigoriev I.V."/>
            <person name="U'Ren J.M."/>
        </authorList>
    </citation>
    <scope>NUCLEOTIDE SEQUENCE [LARGE SCALE GENOMIC DNA]</scope>
    <source>
        <strain evidence="1 2">CBS 119005</strain>
    </source>
</reference>
<dbReference type="Proteomes" id="UP001497700">
    <property type="component" value="Unassembled WGS sequence"/>
</dbReference>
<keyword evidence="2" id="KW-1185">Reference proteome</keyword>